<dbReference type="KEGG" id="dbc:MFMK1_003628"/>
<evidence type="ECO:0000313" key="3">
    <source>
        <dbReference type="Proteomes" id="UP001329915"/>
    </source>
</evidence>
<dbReference type="PANTHER" id="PTHR33169">
    <property type="entry name" value="PADR-FAMILY TRANSCRIPTIONAL REGULATOR"/>
    <property type="match status" value="1"/>
</dbReference>
<reference evidence="2 3" key="1">
    <citation type="submission" date="2023-04" db="EMBL/GenBank/DDBJ databases">
        <authorList>
            <person name="Hsu D."/>
        </authorList>
    </citation>
    <scope>NUCLEOTIDE SEQUENCE [LARGE SCALE GENOMIC DNA]</scope>
    <source>
        <strain evidence="2 3">MK1</strain>
    </source>
</reference>
<accession>A0AAU0UWQ1</accession>
<sequence>MNIQNDSWTTQLKKGVFELAILLLVRKKAMYGYELTSQLNQYSLFTLADGSIYPILKRMGKNNWVTSYWQESENGPRRKYYQITEEGEKIVQQRLNYHKKLYEALESLKEGKYAESE</sequence>
<dbReference type="Gene3D" id="1.10.10.10">
    <property type="entry name" value="Winged helix-like DNA-binding domain superfamily/Winged helix DNA-binding domain"/>
    <property type="match status" value="1"/>
</dbReference>
<protein>
    <submittedName>
        <fullName evidence="2">PadR family transcriptional regulator</fullName>
    </submittedName>
</protein>
<dbReference type="SUPFAM" id="SSF46785">
    <property type="entry name" value="Winged helix' DNA-binding domain"/>
    <property type="match status" value="1"/>
</dbReference>
<dbReference type="PANTHER" id="PTHR33169:SF25">
    <property type="entry name" value="DNA-BINDING PROTEIN YIZB-RELATED"/>
    <property type="match status" value="1"/>
</dbReference>
<dbReference type="Pfam" id="PF03551">
    <property type="entry name" value="PadR"/>
    <property type="match status" value="1"/>
</dbReference>
<dbReference type="InterPro" id="IPR036388">
    <property type="entry name" value="WH-like_DNA-bd_sf"/>
</dbReference>
<keyword evidence="3" id="KW-1185">Reference proteome</keyword>
<organism evidence="2 3">
    <name type="scientific">Metallumcola ferriviriculae</name>
    <dbReference type="NCBI Taxonomy" id="3039180"/>
    <lineage>
        <taxon>Bacteria</taxon>
        <taxon>Bacillati</taxon>
        <taxon>Bacillota</taxon>
        <taxon>Clostridia</taxon>
        <taxon>Neomoorellales</taxon>
        <taxon>Desulfitibacteraceae</taxon>
        <taxon>Metallumcola</taxon>
    </lineage>
</organism>
<evidence type="ECO:0000259" key="1">
    <source>
        <dbReference type="Pfam" id="PF03551"/>
    </source>
</evidence>
<evidence type="ECO:0000313" key="2">
    <source>
        <dbReference type="EMBL" id="WRO23760.1"/>
    </source>
</evidence>
<dbReference type="AlphaFoldDB" id="A0AAU0UWQ1"/>
<gene>
    <name evidence="2" type="ORF">MFMK1_003628</name>
</gene>
<proteinExistence type="predicted"/>
<dbReference type="EMBL" id="CP121694">
    <property type="protein sequence ID" value="WRO23760.1"/>
    <property type="molecule type" value="Genomic_DNA"/>
</dbReference>
<feature type="domain" description="Transcription regulator PadR N-terminal" evidence="1">
    <location>
        <begin position="21"/>
        <end position="91"/>
    </location>
</feature>
<dbReference type="InterPro" id="IPR052509">
    <property type="entry name" value="Metal_resp_DNA-bind_regulator"/>
</dbReference>
<dbReference type="InterPro" id="IPR036390">
    <property type="entry name" value="WH_DNA-bd_sf"/>
</dbReference>
<dbReference type="RefSeq" id="WP_366923138.1">
    <property type="nucleotide sequence ID" value="NZ_CP121694.1"/>
</dbReference>
<name>A0AAU0UWQ1_9FIRM</name>
<dbReference type="Proteomes" id="UP001329915">
    <property type="component" value="Chromosome"/>
</dbReference>
<dbReference type="InterPro" id="IPR005149">
    <property type="entry name" value="Tscrpt_reg_PadR_N"/>
</dbReference>